<dbReference type="InterPro" id="IPR051122">
    <property type="entry name" value="SDR_DHRS6-like"/>
</dbReference>
<dbReference type="PRINTS" id="PR00081">
    <property type="entry name" value="GDHRDH"/>
</dbReference>
<organism evidence="3 4">
    <name type="scientific">Novosphingobium organovorum</name>
    <dbReference type="NCBI Taxonomy" id="2930092"/>
    <lineage>
        <taxon>Bacteria</taxon>
        <taxon>Pseudomonadati</taxon>
        <taxon>Pseudomonadota</taxon>
        <taxon>Alphaproteobacteria</taxon>
        <taxon>Sphingomonadales</taxon>
        <taxon>Sphingomonadaceae</taxon>
        <taxon>Novosphingobium</taxon>
    </lineage>
</organism>
<dbReference type="Gene3D" id="3.40.50.720">
    <property type="entry name" value="NAD(P)-binding Rossmann-like Domain"/>
    <property type="match status" value="1"/>
</dbReference>
<evidence type="ECO:0000256" key="2">
    <source>
        <dbReference type="ARBA" id="ARBA00023002"/>
    </source>
</evidence>
<reference evidence="3" key="1">
    <citation type="submission" date="2022-03" db="EMBL/GenBank/DDBJ databases">
        <title>Identification of a novel bacterium isolated from mangrove sediments.</title>
        <authorList>
            <person name="Pan X."/>
        </authorList>
    </citation>
    <scope>NUCLEOTIDE SEQUENCE</scope>
    <source>
        <strain evidence="3">B1949</strain>
    </source>
</reference>
<proteinExistence type="inferred from homology"/>
<name>A0ABT0BCG1_9SPHN</name>
<dbReference type="PANTHER" id="PTHR43477:SF1">
    <property type="entry name" value="DIHYDROANTICAPSIN 7-DEHYDROGENASE"/>
    <property type="match status" value="1"/>
</dbReference>
<comment type="similarity">
    <text evidence="1">Belongs to the short-chain dehydrogenases/reductases (SDR) family.</text>
</comment>
<dbReference type="PANTHER" id="PTHR43477">
    <property type="entry name" value="DIHYDROANTICAPSIN 7-DEHYDROGENASE"/>
    <property type="match status" value="1"/>
</dbReference>
<dbReference type="Proteomes" id="UP001162881">
    <property type="component" value="Unassembled WGS sequence"/>
</dbReference>
<dbReference type="Pfam" id="PF13561">
    <property type="entry name" value="adh_short_C2"/>
    <property type="match status" value="1"/>
</dbReference>
<keyword evidence="2" id="KW-0560">Oxidoreductase</keyword>
<dbReference type="SUPFAM" id="SSF51735">
    <property type="entry name" value="NAD(P)-binding Rossmann-fold domains"/>
    <property type="match status" value="1"/>
</dbReference>
<accession>A0ABT0BCG1</accession>
<keyword evidence="4" id="KW-1185">Reference proteome</keyword>
<dbReference type="EMBL" id="JALHLF010000019">
    <property type="protein sequence ID" value="MCJ2182538.1"/>
    <property type="molecule type" value="Genomic_DNA"/>
</dbReference>
<evidence type="ECO:0000313" key="4">
    <source>
        <dbReference type="Proteomes" id="UP001162881"/>
    </source>
</evidence>
<protein>
    <submittedName>
        <fullName evidence="3">SDR family oxidoreductase</fullName>
    </submittedName>
</protein>
<dbReference type="RefSeq" id="WP_244018570.1">
    <property type="nucleotide sequence ID" value="NZ_JALHLF010000019.1"/>
</dbReference>
<comment type="caution">
    <text evidence="3">The sequence shown here is derived from an EMBL/GenBank/DDBJ whole genome shotgun (WGS) entry which is preliminary data.</text>
</comment>
<evidence type="ECO:0000313" key="3">
    <source>
        <dbReference type="EMBL" id="MCJ2182538.1"/>
    </source>
</evidence>
<gene>
    <name evidence="3" type="ORF">MTR62_07510</name>
</gene>
<sequence>MRKNVHNSYIMNKAIKGNGIILLVRRSHSAFAEQTAKEAAHDDTPFRPHPWRRWPRRVDRRPDLRGWRRFGHGRGPYDHIVTTAADLAFAPFPDLSDDAIEAMLRSKFRGPINLARAAGKHLAPQGSVLFFSGLAAYRQGPGSSIVGALNMALESLAAALAIEMKPRRFNVISPGIVDSETWAGMTGADRSAFFGQIAAGLPAGRVGTVEDEAHAALALLENGFINGTVVNVDGGGRIA</sequence>
<dbReference type="InterPro" id="IPR002347">
    <property type="entry name" value="SDR_fam"/>
</dbReference>
<dbReference type="InterPro" id="IPR036291">
    <property type="entry name" value="NAD(P)-bd_dom_sf"/>
</dbReference>
<evidence type="ECO:0000256" key="1">
    <source>
        <dbReference type="ARBA" id="ARBA00006484"/>
    </source>
</evidence>